<organism evidence="1 2">
    <name type="scientific">Popillia japonica</name>
    <name type="common">Japanese beetle</name>
    <dbReference type="NCBI Taxonomy" id="7064"/>
    <lineage>
        <taxon>Eukaryota</taxon>
        <taxon>Metazoa</taxon>
        <taxon>Ecdysozoa</taxon>
        <taxon>Arthropoda</taxon>
        <taxon>Hexapoda</taxon>
        <taxon>Insecta</taxon>
        <taxon>Pterygota</taxon>
        <taxon>Neoptera</taxon>
        <taxon>Endopterygota</taxon>
        <taxon>Coleoptera</taxon>
        <taxon>Polyphaga</taxon>
        <taxon>Scarabaeiformia</taxon>
        <taxon>Scarabaeidae</taxon>
        <taxon>Rutelinae</taxon>
        <taxon>Popillia</taxon>
    </lineage>
</organism>
<evidence type="ECO:0000313" key="2">
    <source>
        <dbReference type="Proteomes" id="UP001458880"/>
    </source>
</evidence>
<name>A0AAW1MGQ3_POPJA</name>
<dbReference type="Proteomes" id="UP001458880">
    <property type="component" value="Unassembled WGS sequence"/>
</dbReference>
<dbReference type="EMBL" id="JASPKY010000048">
    <property type="protein sequence ID" value="KAK9745521.1"/>
    <property type="molecule type" value="Genomic_DNA"/>
</dbReference>
<accession>A0AAW1MGQ3</accession>
<dbReference type="AlphaFoldDB" id="A0AAW1MGQ3"/>
<reference evidence="1 2" key="1">
    <citation type="journal article" date="2024" name="BMC Genomics">
        <title>De novo assembly and annotation of Popillia japonica's genome with initial clues to its potential as an invasive pest.</title>
        <authorList>
            <person name="Cucini C."/>
            <person name="Boschi S."/>
            <person name="Funari R."/>
            <person name="Cardaioli E."/>
            <person name="Iannotti N."/>
            <person name="Marturano G."/>
            <person name="Paoli F."/>
            <person name="Bruttini M."/>
            <person name="Carapelli A."/>
            <person name="Frati F."/>
            <person name="Nardi F."/>
        </authorList>
    </citation>
    <scope>NUCLEOTIDE SEQUENCE [LARGE SCALE GENOMIC DNA]</scope>
    <source>
        <strain evidence="1">DMR45628</strain>
    </source>
</reference>
<proteinExistence type="predicted"/>
<protein>
    <submittedName>
        <fullName evidence="1">Uncharacterized protein</fullName>
    </submittedName>
</protein>
<sequence length="81" mass="9019">MQCCDTRILRCLSPLKAYSKALNKRSKNEDLGHMQCCDSEVKALNKLEAAAKTKILVTCNAATARLKPARSYWKPGTGKIY</sequence>
<gene>
    <name evidence="1" type="ORF">QE152_g6901</name>
</gene>
<comment type="caution">
    <text evidence="1">The sequence shown here is derived from an EMBL/GenBank/DDBJ whole genome shotgun (WGS) entry which is preliminary data.</text>
</comment>
<keyword evidence="2" id="KW-1185">Reference proteome</keyword>
<evidence type="ECO:0000313" key="1">
    <source>
        <dbReference type="EMBL" id="KAK9745521.1"/>
    </source>
</evidence>